<feature type="compositionally biased region" description="Basic and acidic residues" evidence="2">
    <location>
        <begin position="737"/>
        <end position="753"/>
    </location>
</feature>
<feature type="domain" description="G-patch" evidence="3">
    <location>
        <begin position="146"/>
        <end position="166"/>
    </location>
</feature>
<feature type="region of interest" description="Disordered" evidence="2">
    <location>
        <begin position="17"/>
        <end position="42"/>
    </location>
</feature>
<feature type="region of interest" description="Disordered" evidence="2">
    <location>
        <begin position="67"/>
        <end position="87"/>
    </location>
</feature>
<protein>
    <recommendedName>
        <fullName evidence="3">G-patch domain-containing protein</fullName>
    </recommendedName>
</protein>
<feature type="compositionally biased region" description="Acidic residues" evidence="2">
    <location>
        <begin position="652"/>
        <end position="662"/>
    </location>
</feature>
<feature type="compositionally biased region" description="Basic and acidic residues" evidence="2">
    <location>
        <begin position="577"/>
        <end position="631"/>
    </location>
</feature>
<dbReference type="GO" id="GO:0006397">
    <property type="term" value="P:mRNA processing"/>
    <property type="evidence" value="ECO:0007669"/>
    <property type="project" value="InterPro"/>
</dbReference>
<proteinExistence type="inferred from homology"/>
<feature type="non-terminal residue" evidence="4">
    <location>
        <position position="1"/>
    </location>
</feature>
<dbReference type="Pfam" id="PF07713">
    <property type="entry name" value="DUF1604"/>
    <property type="match status" value="1"/>
</dbReference>
<feature type="compositionally biased region" description="Basic and acidic residues" evidence="2">
    <location>
        <begin position="677"/>
        <end position="691"/>
    </location>
</feature>
<accession>A0AAN4ZPR5</accession>
<dbReference type="InterPro" id="IPR011666">
    <property type="entry name" value="DUF1604"/>
</dbReference>
<evidence type="ECO:0000256" key="2">
    <source>
        <dbReference type="SAM" id="MobiDB-lite"/>
    </source>
</evidence>
<feature type="compositionally biased region" description="Basic and acidic residues" evidence="2">
    <location>
        <begin position="380"/>
        <end position="403"/>
    </location>
</feature>
<evidence type="ECO:0000259" key="3">
    <source>
        <dbReference type="PROSITE" id="PS50174"/>
    </source>
</evidence>
<evidence type="ECO:0000256" key="1">
    <source>
        <dbReference type="ARBA" id="ARBA00008600"/>
    </source>
</evidence>
<reference evidence="5" key="1">
    <citation type="submission" date="2022-10" db="EMBL/GenBank/DDBJ databases">
        <title>Genome assembly of Pristionchus species.</title>
        <authorList>
            <person name="Yoshida K."/>
            <person name="Sommer R.J."/>
        </authorList>
    </citation>
    <scope>NUCLEOTIDE SEQUENCE [LARGE SCALE GENOMIC DNA]</scope>
    <source>
        <strain evidence="5">RS5460</strain>
    </source>
</reference>
<feature type="region of interest" description="Disordered" evidence="2">
    <location>
        <begin position="347"/>
        <end position="403"/>
    </location>
</feature>
<comment type="similarity">
    <text evidence="1">Belongs to the GPATCH1 family.</text>
</comment>
<dbReference type="AlphaFoldDB" id="A0AAN4ZPR5"/>
<feature type="compositionally biased region" description="Basic and acidic residues" evidence="2">
    <location>
        <begin position="773"/>
        <end position="786"/>
    </location>
</feature>
<feature type="compositionally biased region" description="Basic and acidic residues" evidence="2">
    <location>
        <begin position="73"/>
        <end position="87"/>
    </location>
</feature>
<dbReference type="PANTHER" id="PTHR13384:SF19">
    <property type="entry name" value="G PATCH DOMAIN-CONTAINING PROTEIN 1"/>
    <property type="match status" value="1"/>
</dbReference>
<keyword evidence="5" id="KW-1185">Reference proteome</keyword>
<name>A0AAN4ZPR5_9BILA</name>
<dbReference type="GO" id="GO:0005634">
    <property type="term" value="C:nucleus"/>
    <property type="evidence" value="ECO:0007669"/>
    <property type="project" value="TreeGrafter"/>
</dbReference>
<feature type="region of interest" description="Disordered" evidence="2">
    <location>
        <begin position="569"/>
        <end position="691"/>
    </location>
</feature>
<feature type="compositionally biased region" description="Basic residues" evidence="2">
    <location>
        <begin position="754"/>
        <end position="772"/>
    </location>
</feature>
<dbReference type="Proteomes" id="UP001328107">
    <property type="component" value="Unassembled WGS sequence"/>
</dbReference>
<dbReference type="PANTHER" id="PTHR13384">
    <property type="entry name" value="G PATCH DOMAIN-CONTAINING PROTEIN 1"/>
    <property type="match status" value="1"/>
</dbReference>
<sequence>ISERMTALYGTSFDDLEDEERDAVSKKPTGIQDQVATDERGKRRFHGAFTGGFSAGYFNTVGSKHGWAPSEFRSSREERSDNSRQRAEDFMDAEDLGEFGIASRRIRQTKEFSTGSTLAWEWGGASQSTVEGIFAKDLQVAIKAVSDSIGIRMLREMGWRQGRAVGLTTMREAKKHRNLDDVDREQITKVAPHWVASAEDEEVIHMDPFEGQKGLGYSGELRGSGLLSEKYGQSATIMKGKKGKGITGQAFGVGAFEDEDESVYTSFDLSQYDFALGPAVSEKKSDVPDSSFVAAKSVLSSRKFYGAPKLPPTFKGIHVPKKKMDANDLPSRMKEAVEGLNTEQRALFLGENRESNGGKTKRKSRWDVKGEEKEDDSFDREERERRREREESRNAERAKRIEYPRDENKQRRFMEYLHYVRRGLAMPQPADISRWEWEKEEVEFESRLLPDERALLPDVRARSKPLAKSALALPILDMMRSKFVGETNTPHMMSTRDEDRMMAVRSEMFGEKTRVKFEWHPAYGLAKLFNVPNPYPGSTIHGLAHLQNKGKRREENVLSTIGLPSTAAEFAMNVGMGEEKRRDEEREERMKEKEKEERTERRKDRDIERERYDKDEKRRREEEDEKEKENRGEEEEQRAPGDLLAAIFGMESSDESEDDEEKKDEGKNTVLPTTSQADEKRTSEKGEGKEDIIRIMEMEDEFGPAPPPGLNQTEGLTGFSVLRFNAEVKKMRKRKRKMEEREKERENEREEKKKKSKKAKKEKKSKKKHKKEKKESKSTRRSRSDSDESSSDSSVQALD</sequence>
<evidence type="ECO:0000313" key="4">
    <source>
        <dbReference type="EMBL" id="GMR42162.1"/>
    </source>
</evidence>
<dbReference type="PROSITE" id="PS50174">
    <property type="entry name" value="G_PATCH"/>
    <property type="match status" value="1"/>
</dbReference>
<gene>
    <name evidence="4" type="ORF">PMAYCL1PPCAC_12357</name>
</gene>
<organism evidence="4 5">
    <name type="scientific">Pristionchus mayeri</name>
    <dbReference type="NCBI Taxonomy" id="1317129"/>
    <lineage>
        <taxon>Eukaryota</taxon>
        <taxon>Metazoa</taxon>
        <taxon>Ecdysozoa</taxon>
        <taxon>Nematoda</taxon>
        <taxon>Chromadorea</taxon>
        <taxon>Rhabditida</taxon>
        <taxon>Rhabditina</taxon>
        <taxon>Diplogasteromorpha</taxon>
        <taxon>Diplogasteroidea</taxon>
        <taxon>Neodiplogasteridae</taxon>
        <taxon>Pristionchus</taxon>
    </lineage>
</organism>
<dbReference type="InterPro" id="IPR000467">
    <property type="entry name" value="G_patch_dom"/>
</dbReference>
<dbReference type="EMBL" id="BTRK01000003">
    <property type="protein sequence ID" value="GMR42162.1"/>
    <property type="molecule type" value="Genomic_DNA"/>
</dbReference>
<feature type="region of interest" description="Disordered" evidence="2">
    <location>
        <begin position="729"/>
        <end position="799"/>
    </location>
</feature>
<dbReference type="GO" id="GO:0003723">
    <property type="term" value="F:RNA binding"/>
    <property type="evidence" value="ECO:0007669"/>
    <property type="project" value="TreeGrafter"/>
</dbReference>
<evidence type="ECO:0000313" key="5">
    <source>
        <dbReference type="Proteomes" id="UP001328107"/>
    </source>
</evidence>
<comment type="caution">
    <text evidence="4">The sequence shown here is derived from an EMBL/GenBank/DDBJ whole genome shotgun (WGS) entry which is preliminary data.</text>
</comment>